<sequence>MVDIDVSTKVANGAVSIGVGCRDSKFRTDSSSFPSLAQQITLFEYIYLTRSIPIYLSIYLSSQFGLFFLSIHLSIYPTQSIYLFIYFYLAIYPTLSISFFLSIYLSIYTTLSISFSVFLSIYLSICLSIYLSTQLGLFLSIYLSSYISKSIPIYLSIYLSIYLPYLHLSLSIYLSQFIPIYLSIYLFPMECGPHTKGEIITLLSFEAGFSFWELGTGPRAFTGQPRMPVSERNRTLFFNYTTNERNKSRRGLFNPSLSLHLNPKLERQGKSWQVR</sequence>
<keyword evidence="3" id="KW-1185">Reference proteome</keyword>
<dbReference type="EMBL" id="CAHIKZ030004372">
    <property type="protein sequence ID" value="CAE1309946.1"/>
    <property type="molecule type" value="Genomic_DNA"/>
</dbReference>
<feature type="transmembrane region" description="Helical" evidence="1">
    <location>
        <begin position="83"/>
        <end position="105"/>
    </location>
</feature>
<feature type="transmembrane region" description="Helical" evidence="1">
    <location>
        <begin position="111"/>
        <end position="130"/>
    </location>
</feature>
<proteinExistence type="predicted"/>
<evidence type="ECO:0000256" key="1">
    <source>
        <dbReference type="SAM" id="Phobius"/>
    </source>
</evidence>
<evidence type="ECO:0000313" key="2">
    <source>
        <dbReference type="EMBL" id="CAE1309946.1"/>
    </source>
</evidence>
<keyword evidence="1" id="KW-0812">Transmembrane</keyword>
<evidence type="ECO:0000313" key="3">
    <source>
        <dbReference type="Proteomes" id="UP000597762"/>
    </source>
</evidence>
<dbReference type="AlphaFoldDB" id="A0A812DYR4"/>
<accession>A0A812DYR4</accession>
<dbReference type="Proteomes" id="UP000597762">
    <property type="component" value="Unassembled WGS sequence"/>
</dbReference>
<organism evidence="2 3">
    <name type="scientific">Acanthosepion pharaonis</name>
    <name type="common">Pharaoh cuttlefish</name>
    <name type="synonym">Sepia pharaonis</name>
    <dbReference type="NCBI Taxonomy" id="158019"/>
    <lineage>
        <taxon>Eukaryota</taxon>
        <taxon>Metazoa</taxon>
        <taxon>Spiralia</taxon>
        <taxon>Lophotrochozoa</taxon>
        <taxon>Mollusca</taxon>
        <taxon>Cephalopoda</taxon>
        <taxon>Coleoidea</taxon>
        <taxon>Decapodiformes</taxon>
        <taxon>Sepiida</taxon>
        <taxon>Sepiina</taxon>
        <taxon>Sepiidae</taxon>
        <taxon>Acanthosepion</taxon>
    </lineage>
</organism>
<gene>
    <name evidence="2" type="ORF">SPHA_61596</name>
</gene>
<name>A0A812DYR4_ACAPH</name>
<feature type="transmembrane region" description="Helical" evidence="1">
    <location>
        <begin position="52"/>
        <end position="71"/>
    </location>
</feature>
<keyword evidence="1" id="KW-1133">Transmembrane helix</keyword>
<protein>
    <submittedName>
        <fullName evidence="2">Uncharacterized protein</fullName>
    </submittedName>
</protein>
<comment type="caution">
    <text evidence="2">The sequence shown here is derived from an EMBL/GenBank/DDBJ whole genome shotgun (WGS) entry which is preliminary data.</text>
</comment>
<keyword evidence="1" id="KW-0472">Membrane</keyword>
<reference evidence="2" key="1">
    <citation type="submission" date="2021-01" db="EMBL/GenBank/DDBJ databases">
        <authorList>
            <person name="Li R."/>
            <person name="Bekaert M."/>
        </authorList>
    </citation>
    <scope>NUCLEOTIDE SEQUENCE</scope>
    <source>
        <strain evidence="2">Farmed</strain>
    </source>
</reference>